<protein>
    <submittedName>
        <fullName evidence="1">Uncharacterized protein</fullName>
    </submittedName>
</protein>
<keyword evidence="2" id="KW-1185">Reference proteome</keyword>
<evidence type="ECO:0000313" key="1">
    <source>
        <dbReference type="EMBL" id="OBS64371.1"/>
    </source>
</evidence>
<dbReference type="AlphaFoldDB" id="A0A1A6GDP2"/>
<dbReference type="EMBL" id="LZPO01097217">
    <property type="protein sequence ID" value="OBS64371.1"/>
    <property type="molecule type" value="Genomic_DNA"/>
</dbReference>
<dbReference type="OrthoDB" id="6353782at2759"/>
<gene>
    <name evidence="1" type="ORF">A6R68_07087</name>
</gene>
<name>A0A1A6GDP2_NEOLE</name>
<accession>A0A1A6GDP2</accession>
<sequence>MKKYMWISTYTVNDSVTSGDCGGPSLQATDTIVHGQGSVTLVYISFITGVSIHWVFNNQSLTVNEKMR</sequence>
<reference evidence="1 2" key="1">
    <citation type="submission" date="2016-06" db="EMBL/GenBank/DDBJ databases">
        <title>The Draft Genome Sequence and Annotation of the Desert Woodrat Neotoma lepida.</title>
        <authorList>
            <person name="Campbell M."/>
            <person name="Oakeson K.F."/>
            <person name="Yandell M."/>
            <person name="Halpert J.R."/>
            <person name="Dearing D."/>
        </authorList>
    </citation>
    <scope>NUCLEOTIDE SEQUENCE [LARGE SCALE GENOMIC DNA]</scope>
    <source>
        <strain evidence="1">417</strain>
        <tissue evidence="1">Liver</tissue>
    </source>
</reference>
<dbReference type="Proteomes" id="UP000092124">
    <property type="component" value="Unassembled WGS sequence"/>
</dbReference>
<feature type="non-terminal residue" evidence="1">
    <location>
        <position position="68"/>
    </location>
</feature>
<comment type="caution">
    <text evidence="1">The sequence shown here is derived from an EMBL/GenBank/DDBJ whole genome shotgun (WGS) entry which is preliminary data.</text>
</comment>
<evidence type="ECO:0000313" key="2">
    <source>
        <dbReference type="Proteomes" id="UP000092124"/>
    </source>
</evidence>
<organism evidence="1 2">
    <name type="scientific">Neotoma lepida</name>
    <name type="common">Desert woodrat</name>
    <dbReference type="NCBI Taxonomy" id="56216"/>
    <lineage>
        <taxon>Eukaryota</taxon>
        <taxon>Metazoa</taxon>
        <taxon>Chordata</taxon>
        <taxon>Craniata</taxon>
        <taxon>Vertebrata</taxon>
        <taxon>Euteleostomi</taxon>
        <taxon>Mammalia</taxon>
        <taxon>Eutheria</taxon>
        <taxon>Euarchontoglires</taxon>
        <taxon>Glires</taxon>
        <taxon>Rodentia</taxon>
        <taxon>Myomorpha</taxon>
        <taxon>Muroidea</taxon>
        <taxon>Cricetidae</taxon>
        <taxon>Neotominae</taxon>
        <taxon>Neotoma</taxon>
    </lineage>
</organism>
<proteinExistence type="predicted"/>